<proteinExistence type="predicted"/>
<dbReference type="GeneID" id="97141788"/>
<dbReference type="RefSeq" id="WP_057898603.1">
    <property type="nucleotide sequence ID" value="NZ_CP080764.1"/>
</dbReference>
<accession>A0ABX8Y8P0</accession>
<dbReference type="Gene3D" id="1.10.10.10">
    <property type="entry name" value="Winged helix-like DNA-binding domain superfamily/Winged helix DNA-binding domain"/>
    <property type="match status" value="1"/>
</dbReference>
<sequence>MQLSFLPKINRRATQRRVEEALKTARIYRQIGFVRREIEMTPAYEARYHGATNKTSDQVAEFATWNVDEEERVRRLTVRVERAVKRLPKRQRQIIEKRYLEDEDVFDYIVCTELGMSESTYGRQKAKAVY</sequence>
<name>A0ABX8Y8P0_ANETH</name>
<dbReference type="SUPFAM" id="SSF88659">
    <property type="entry name" value="Sigma3 and sigma4 domains of RNA polymerase sigma factors"/>
    <property type="match status" value="1"/>
</dbReference>
<dbReference type="NCBIfam" id="TIGR01637">
    <property type="entry name" value="phage_arpU"/>
    <property type="match status" value="1"/>
</dbReference>
<dbReference type="InterPro" id="IPR036388">
    <property type="entry name" value="WH-like_DNA-bd_sf"/>
</dbReference>
<keyword evidence="2" id="KW-1185">Reference proteome</keyword>
<reference evidence="1 2" key="1">
    <citation type="submission" date="2021-08" db="EMBL/GenBank/DDBJ databases">
        <title>Complete genome sequence of the strain Aneurinibacillus thermoaerophilus CCM 8960.</title>
        <authorList>
            <person name="Musilova J."/>
            <person name="Kourilova X."/>
            <person name="Pernicova I."/>
            <person name="Bezdicek M."/>
            <person name="Lengerova M."/>
            <person name="Obruca S."/>
            <person name="Sedlar K."/>
        </authorList>
    </citation>
    <scope>NUCLEOTIDE SEQUENCE [LARGE SCALE GENOMIC DNA]</scope>
    <source>
        <strain evidence="1 2">CCM 8960</strain>
    </source>
</reference>
<gene>
    <name evidence="1" type="ORF">K3F53_10440</name>
</gene>
<dbReference type="Proteomes" id="UP000826616">
    <property type="component" value="Chromosome"/>
</dbReference>
<evidence type="ECO:0000313" key="2">
    <source>
        <dbReference type="Proteomes" id="UP000826616"/>
    </source>
</evidence>
<dbReference type="EMBL" id="CP080764">
    <property type="protein sequence ID" value="QYY41368.1"/>
    <property type="molecule type" value="Genomic_DNA"/>
</dbReference>
<organism evidence="1 2">
    <name type="scientific">Aneurinibacillus thermoaerophilus</name>
    <dbReference type="NCBI Taxonomy" id="143495"/>
    <lineage>
        <taxon>Bacteria</taxon>
        <taxon>Bacillati</taxon>
        <taxon>Bacillota</taxon>
        <taxon>Bacilli</taxon>
        <taxon>Bacillales</taxon>
        <taxon>Paenibacillaceae</taxon>
        <taxon>Aneurinibacillus group</taxon>
        <taxon>Aneurinibacillus</taxon>
    </lineage>
</organism>
<dbReference type="InterPro" id="IPR013324">
    <property type="entry name" value="RNA_pol_sigma_r3/r4-like"/>
</dbReference>
<evidence type="ECO:0000313" key="1">
    <source>
        <dbReference type="EMBL" id="QYY41368.1"/>
    </source>
</evidence>
<protein>
    <submittedName>
        <fullName evidence="1">ArpU family transcriptional regulator</fullName>
    </submittedName>
</protein>
<dbReference type="InterPro" id="IPR006524">
    <property type="entry name" value="ArpU-like"/>
</dbReference>